<sequence>MAAGVSVLAASPAVGVSVPPHVVPAHRDHGTLGPETVDDGRCPALFRAPLRPSGFRSIQRANNTPKTPPRRHHEGNRDFSQDFSTVAGAACEFVVFPKRAY</sequence>
<evidence type="ECO:0000256" key="1">
    <source>
        <dbReference type="SAM" id="MobiDB-lite"/>
    </source>
</evidence>
<evidence type="ECO:0000313" key="2">
    <source>
        <dbReference type="EMBL" id="MXU88280.1"/>
    </source>
</evidence>
<reference evidence="2" key="1">
    <citation type="submission" date="2019-12" db="EMBL/GenBank/DDBJ databases">
        <title>An insight into the sialome of adult female Ixodes ricinus ticks feeding for 6 days.</title>
        <authorList>
            <person name="Perner J."/>
            <person name="Ribeiro J.M.C."/>
        </authorList>
    </citation>
    <scope>NUCLEOTIDE SEQUENCE</scope>
    <source>
        <strain evidence="2">Semi-engorged</strain>
        <tissue evidence="2">Salivary glands</tissue>
    </source>
</reference>
<proteinExistence type="predicted"/>
<name>A0A6B0UF69_IXORI</name>
<protein>
    <submittedName>
        <fullName evidence="2">Putative secreted protein</fullName>
    </submittedName>
</protein>
<feature type="region of interest" description="Disordered" evidence="1">
    <location>
        <begin position="54"/>
        <end position="79"/>
    </location>
</feature>
<accession>A0A6B0UF69</accession>
<organism evidence="2">
    <name type="scientific">Ixodes ricinus</name>
    <name type="common">Common tick</name>
    <name type="synonym">Acarus ricinus</name>
    <dbReference type="NCBI Taxonomy" id="34613"/>
    <lineage>
        <taxon>Eukaryota</taxon>
        <taxon>Metazoa</taxon>
        <taxon>Ecdysozoa</taxon>
        <taxon>Arthropoda</taxon>
        <taxon>Chelicerata</taxon>
        <taxon>Arachnida</taxon>
        <taxon>Acari</taxon>
        <taxon>Parasitiformes</taxon>
        <taxon>Ixodida</taxon>
        <taxon>Ixodoidea</taxon>
        <taxon>Ixodidae</taxon>
        <taxon>Ixodinae</taxon>
        <taxon>Ixodes</taxon>
    </lineage>
</organism>
<dbReference type="AlphaFoldDB" id="A0A6B0UF69"/>
<dbReference type="EMBL" id="GIFC01006197">
    <property type="protein sequence ID" value="MXU88280.1"/>
    <property type="molecule type" value="Transcribed_RNA"/>
</dbReference>